<dbReference type="EC" id="4.1.3.27" evidence="1"/>
<keyword evidence="6" id="KW-1185">Reference proteome</keyword>
<dbReference type="InterPro" id="IPR005801">
    <property type="entry name" value="ADC_synthase"/>
</dbReference>
<dbReference type="RefSeq" id="WP_337889345.1">
    <property type="nucleotide sequence ID" value="NZ_JBAHVI010000001.1"/>
</dbReference>
<name>A0ABU8NWV0_9CORY</name>
<protein>
    <recommendedName>
        <fullName evidence="1">anthranilate synthase</fullName>
        <ecNumber evidence="1">4.1.3.27</ecNumber>
    </recommendedName>
</protein>
<dbReference type="Pfam" id="PF00425">
    <property type="entry name" value="Chorismate_bind"/>
    <property type="match status" value="1"/>
</dbReference>
<dbReference type="EMBL" id="JBAHVJ010000003">
    <property type="protein sequence ID" value="MEJ4099489.1"/>
    <property type="molecule type" value="Genomic_DNA"/>
</dbReference>
<evidence type="ECO:0000256" key="1">
    <source>
        <dbReference type="ARBA" id="ARBA00012266"/>
    </source>
</evidence>
<gene>
    <name evidence="5" type="ORF">V5S96_03810</name>
</gene>
<organism evidence="5 6">
    <name type="scientific">Corynebacterium mastitidis</name>
    <dbReference type="NCBI Taxonomy" id="161890"/>
    <lineage>
        <taxon>Bacteria</taxon>
        <taxon>Bacillati</taxon>
        <taxon>Actinomycetota</taxon>
        <taxon>Actinomycetes</taxon>
        <taxon>Mycobacteriales</taxon>
        <taxon>Corynebacteriaceae</taxon>
        <taxon>Corynebacterium</taxon>
    </lineage>
</organism>
<sequence length="349" mass="39367">MQNFDLRSKVLRTCSSSHTLVHRLTTQPDLEFAVLRREDSKYVEVLIGTVRVADELAGIPLDTGTGGTTEILAVVPFHQIHERGFEVIDDAVPLEYLVVEERFNILVDDFMSQINIEPVELRNGRYDQDDSEYAEIVRRVVEDEIGQGEGANFVIRRDFHASVAAWAPSKALTVFRNLIQREAGAYWTFYVQTKRHALLGASPERHVSSHGGTVCMNPISGTFRIPEEALSPAELRTQFNTFLHDRKEILELMMVVDEELKMIASICPAGGQVIGPFLKRMSRVVHTEYVLEGQSELDPREILRKSMFAATVLGSPVSNACRVIKKYEKSGRAHYGSVLALFRMMQKDT</sequence>
<evidence type="ECO:0000256" key="2">
    <source>
        <dbReference type="ARBA" id="ARBA00023239"/>
    </source>
</evidence>
<dbReference type="Gene3D" id="3.60.120.10">
    <property type="entry name" value="Anthranilate synthase"/>
    <property type="match status" value="1"/>
</dbReference>
<dbReference type="SUPFAM" id="SSF56322">
    <property type="entry name" value="ADC synthase"/>
    <property type="match status" value="1"/>
</dbReference>
<comment type="catalytic activity">
    <reaction evidence="3">
        <text>chorismate + L-glutamine = anthranilate + pyruvate + L-glutamate + H(+)</text>
        <dbReference type="Rhea" id="RHEA:21732"/>
        <dbReference type="ChEBI" id="CHEBI:15361"/>
        <dbReference type="ChEBI" id="CHEBI:15378"/>
        <dbReference type="ChEBI" id="CHEBI:16567"/>
        <dbReference type="ChEBI" id="CHEBI:29748"/>
        <dbReference type="ChEBI" id="CHEBI:29985"/>
        <dbReference type="ChEBI" id="CHEBI:58359"/>
        <dbReference type="EC" id="4.1.3.27"/>
    </reaction>
</comment>
<evidence type="ECO:0000313" key="5">
    <source>
        <dbReference type="EMBL" id="MEJ4099489.1"/>
    </source>
</evidence>
<reference evidence="5 6" key="1">
    <citation type="submission" date="2024-02" db="EMBL/GenBank/DDBJ databases">
        <title>Whole genome sequencing and characterization of Corynebacterium isolated from the ocular surface of dry eye disease sufferers.</title>
        <authorList>
            <person name="Naqvi M."/>
        </authorList>
    </citation>
    <scope>NUCLEOTIDE SEQUENCE [LARGE SCALE GENOMIC DNA]</scope>
    <source>
        <strain evidence="5 6">PCRF</strain>
    </source>
</reference>
<dbReference type="PANTHER" id="PTHR11236:SF49">
    <property type="entry name" value="ANTHRANILATE SYNTHASE COMPONENT 1"/>
    <property type="match status" value="1"/>
</dbReference>
<comment type="caution">
    <text evidence="5">The sequence shown here is derived from an EMBL/GenBank/DDBJ whole genome shotgun (WGS) entry which is preliminary data.</text>
</comment>
<keyword evidence="2" id="KW-0456">Lyase</keyword>
<evidence type="ECO:0000313" key="6">
    <source>
        <dbReference type="Proteomes" id="UP001359781"/>
    </source>
</evidence>
<feature type="domain" description="Chorismate-utilising enzyme C-terminal" evidence="4">
    <location>
        <begin position="131"/>
        <end position="343"/>
    </location>
</feature>
<dbReference type="InterPro" id="IPR019999">
    <property type="entry name" value="Anth_synth_I-like"/>
</dbReference>
<dbReference type="InterPro" id="IPR015890">
    <property type="entry name" value="Chorismate_C"/>
</dbReference>
<dbReference type="Proteomes" id="UP001359781">
    <property type="component" value="Unassembled WGS sequence"/>
</dbReference>
<dbReference type="PANTHER" id="PTHR11236">
    <property type="entry name" value="AMINOBENZOATE/ANTHRANILATE SYNTHASE"/>
    <property type="match status" value="1"/>
</dbReference>
<accession>A0ABU8NWV0</accession>
<proteinExistence type="predicted"/>
<evidence type="ECO:0000259" key="4">
    <source>
        <dbReference type="Pfam" id="PF00425"/>
    </source>
</evidence>
<evidence type="ECO:0000256" key="3">
    <source>
        <dbReference type="ARBA" id="ARBA00047683"/>
    </source>
</evidence>